<keyword evidence="9 11" id="KW-0030">Aminoacyl-tRNA synthetase</keyword>
<protein>
    <recommendedName>
        <fullName evidence="11">Histidine--tRNA ligase</fullName>
        <ecNumber evidence="11">6.1.1.21</ecNumber>
    </recommendedName>
    <alternativeName>
        <fullName evidence="11">Histidyl-tRNA synthetase</fullName>
        <shortName evidence="11">HisRS</shortName>
    </alternativeName>
</protein>
<dbReference type="GO" id="GO:0005524">
    <property type="term" value="F:ATP binding"/>
    <property type="evidence" value="ECO:0007669"/>
    <property type="project" value="UniProtKB-UniRule"/>
</dbReference>
<comment type="subcellular location">
    <subcellularLocation>
        <location evidence="1 11">Cytoplasm</location>
    </subcellularLocation>
</comment>
<comment type="similarity">
    <text evidence="2 11">Belongs to the class-II aminoacyl-tRNA synthetase family.</text>
</comment>
<dbReference type="HAMAP" id="MF_00127">
    <property type="entry name" value="His_tRNA_synth"/>
    <property type="match status" value="1"/>
</dbReference>
<evidence type="ECO:0000256" key="9">
    <source>
        <dbReference type="ARBA" id="ARBA00023146"/>
    </source>
</evidence>
<evidence type="ECO:0000256" key="1">
    <source>
        <dbReference type="ARBA" id="ARBA00004496"/>
    </source>
</evidence>
<dbReference type="AlphaFoldDB" id="A0A520S100"/>
<evidence type="ECO:0000313" key="15">
    <source>
        <dbReference type="Proteomes" id="UP000316199"/>
    </source>
</evidence>
<evidence type="ECO:0000256" key="8">
    <source>
        <dbReference type="ARBA" id="ARBA00022917"/>
    </source>
</evidence>
<dbReference type="PIRSF" id="PIRSF001549">
    <property type="entry name" value="His-tRNA_synth"/>
    <property type="match status" value="1"/>
</dbReference>
<reference evidence="14 15" key="1">
    <citation type="submission" date="2019-02" db="EMBL/GenBank/DDBJ databases">
        <title>Prokaryotic population dynamics and viral predation in marine succession experiment using metagenomics: the confinement effect.</title>
        <authorList>
            <person name="Haro-Moreno J.M."/>
            <person name="Rodriguez-Valera F."/>
            <person name="Lopez-Perez M."/>
        </authorList>
    </citation>
    <scope>NUCLEOTIDE SEQUENCE [LARGE SCALE GENOMIC DNA]</scope>
    <source>
        <strain evidence="14">MED-G157</strain>
    </source>
</reference>
<dbReference type="GO" id="GO:0006427">
    <property type="term" value="P:histidyl-tRNA aminoacylation"/>
    <property type="evidence" value="ECO:0007669"/>
    <property type="project" value="UniProtKB-UniRule"/>
</dbReference>
<dbReference type="GO" id="GO:0004821">
    <property type="term" value="F:histidine-tRNA ligase activity"/>
    <property type="evidence" value="ECO:0007669"/>
    <property type="project" value="UniProtKB-UniRule"/>
</dbReference>
<feature type="binding site" evidence="12">
    <location>
        <position position="103"/>
    </location>
    <ligand>
        <name>L-histidine</name>
        <dbReference type="ChEBI" id="CHEBI:57595"/>
    </ligand>
</feature>
<keyword evidence="6 11" id="KW-0547">Nucleotide-binding</keyword>
<evidence type="ECO:0000256" key="4">
    <source>
        <dbReference type="ARBA" id="ARBA00022490"/>
    </source>
</evidence>
<dbReference type="InterPro" id="IPR004516">
    <property type="entry name" value="HisRS/HisZ"/>
</dbReference>
<accession>A0A520S100</accession>
<dbReference type="InterPro" id="IPR033656">
    <property type="entry name" value="HisRS_anticodon"/>
</dbReference>
<dbReference type="GO" id="GO:0005737">
    <property type="term" value="C:cytoplasm"/>
    <property type="evidence" value="ECO:0007669"/>
    <property type="project" value="UniProtKB-SubCell"/>
</dbReference>
<feature type="binding site" evidence="12">
    <location>
        <position position="249"/>
    </location>
    <ligand>
        <name>L-histidine</name>
        <dbReference type="ChEBI" id="CHEBI:57595"/>
    </ligand>
</feature>
<dbReference type="PANTHER" id="PTHR43707">
    <property type="entry name" value="HISTIDYL-TRNA SYNTHETASE"/>
    <property type="match status" value="1"/>
</dbReference>
<keyword evidence="4 11" id="KW-0963">Cytoplasm</keyword>
<dbReference type="InterPro" id="IPR015807">
    <property type="entry name" value="His-tRNA-ligase"/>
</dbReference>
<evidence type="ECO:0000256" key="5">
    <source>
        <dbReference type="ARBA" id="ARBA00022598"/>
    </source>
</evidence>
<dbReference type="EMBL" id="SHAG01000017">
    <property type="protein sequence ID" value="RZO76129.1"/>
    <property type="molecule type" value="Genomic_DNA"/>
</dbReference>
<evidence type="ECO:0000256" key="3">
    <source>
        <dbReference type="ARBA" id="ARBA00011738"/>
    </source>
</evidence>
<dbReference type="SUPFAM" id="SSF55681">
    <property type="entry name" value="Class II aaRS and biotin synthetases"/>
    <property type="match status" value="1"/>
</dbReference>
<evidence type="ECO:0000256" key="12">
    <source>
        <dbReference type="PIRSR" id="PIRSR001549-1"/>
    </source>
</evidence>
<feature type="binding site" evidence="12">
    <location>
        <position position="117"/>
    </location>
    <ligand>
        <name>L-histidine</name>
        <dbReference type="ChEBI" id="CHEBI:57595"/>
    </ligand>
</feature>
<dbReference type="Gene3D" id="3.40.50.800">
    <property type="entry name" value="Anticodon-binding domain"/>
    <property type="match status" value="1"/>
</dbReference>
<dbReference type="PANTHER" id="PTHR43707:SF1">
    <property type="entry name" value="HISTIDINE--TRNA LIGASE, MITOCHONDRIAL-RELATED"/>
    <property type="match status" value="1"/>
</dbReference>
<dbReference type="Pfam" id="PF13393">
    <property type="entry name" value="tRNA-synt_His"/>
    <property type="match status" value="1"/>
</dbReference>
<gene>
    <name evidence="11" type="primary">hisS</name>
    <name evidence="14" type="ORF">EVA68_05120</name>
</gene>
<keyword evidence="5 11" id="KW-0436">Ligase</keyword>
<dbReference type="SUPFAM" id="SSF52954">
    <property type="entry name" value="Class II aaRS ABD-related"/>
    <property type="match status" value="1"/>
</dbReference>
<evidence type="ECO:0000256" key="7">
    <source>
        <dbReference type="ARBA" id="ARBA00022840"/>
    </source>
</evidence>
<comment type="subunit">
    <text evidence="3 11">Homodimer.</text>
</comment>
<keyword evidence="7 11" id="KW-0067">ATP-binding</keyword>
<evidence type="ECO:0000256" key="6">
    <source>
        <dbReference type="ARBA" id="ARBA00022741"/>
    </source>
</evidence>
<dbReference type="PROSITE" id="PS50862">
    <property type="entry name" value="AA_TRNA_LIGASE_II"/>
    <property type="match status" value="1"/>
</dbReference>
<dbReference type="InterPro" id="IPR041715">
    <property type="entry name" value="HisRS-like_core"/>
</dbReference>
<feature type="binding site" evidence="12">
    <location>
        <begin position="73"/>
        <end position="75"/>
    </location>
    <ligand>
        <name>L-histidine</name>
        <dbReference type="ChEBI" id="CHEBI:57595"/>
    </ligand>
</feature>
<evidence type="ECO:0000256" key="10">
    <source>
        <dbReference type="ARBA" id="ARBA00047639"/>
    </source>
</evidence>
<feature type="binding site" evidence="12">
    <location>
        <position position="121"/>
    </location>
    <ligand>
        <name>L-histidine</name>
        <dbReference type="ChEBI" id="CHEBI:57595"/>
    </ligand>
</feature>
<comment type="catalytic activity">
    <reaction evidence="10 11">
        <text>tRNA(His) + L-histidine + ATP = L-histidyl-tRNA(His) + AMP + diphosphate + H(+)</text>
        <dbReference type="Rhea" id="RHEA:17313"/>
        <dbReference type="Rhea" id="RHEA-COMP:9665"/>
        <dbReference type="Rhea" id="RHEA-COMP:9689"/>
        <dbReference type="ChEBI" id="CHEBI:15378"/>
        <dbReference type="ChEBI" id="CHEBI:30616"/>
        <dbReference type="ChEBI" id="CHEBI:33019"/>
        <dbReference type="ChEBI" id="CHEBI:57595"/>
        <dbReference type="ChEBI" id="CHEBI:78442"/>
        <dbReference type="ChEBI" id="CHEBI:78527"/>
        <dbReference type="ChEBI" id="CHEBI:456215"/>
        <dbReference type="EC" id="6.1.1.21"/>
    </reaction>
</comment>
<dbReference type="InterPro" id="IPR006195">
    <property type="entry name" value="aa-tRNA-synth_II"/>
</dbReference>
<dbReference type="FunFam" id="3.30.930.10:FF:000005">
    <property type="entry name" value="Histidine--tRNA ligase"/>
    <property type="match status" value="1"/>
</dbReference>
<dbReference type="CDD" id="cd00773">
    <property type="entry name" value="HisRS-like_core"/>
    <property type="match status" value="1"/>
</dbReference>
<keyword evidence="8 11" id="KW-0648">Protein biosynthesis</keyword>
<dbReference type="CDD" id="cd00859">
    <property type="entry name" value="HisRS_anticodon"/>
    <property type="match status" value="1"/>
</dbReference>
<evidence type="ECO:0000259" key="13">
    <source>
        <dbReference type="PROSITE" id="PS50862"/>
    </source>
</evidence>
<evidence type="ECO:0000256" key="11">
    <source>
        <dbReference type="HAMAP-Rule" id="MF_00127"/>
    </source>
</evidence>
<dbReference type="NCBIfam" id="TIGR00442">
    <property type="entry name" value="hisS"/>
    <property type="match status" value="1"/>
</dbReference>
<feature type="domain" description="Aminoacyl-transfer RNA synthetases class-II family profile" evidence="13">
    <location>
        <begin position="1"/>
        <end position="306"/>
    </location>
</feature>
<dbReference type="InterPro" id="IPR045864">
    <property type="entry name" value="aa-tRNA-synth_II/BPL/LPL"/>
</dbReference>
<name>A0A520S100_9GAMM</name>
<feature type="binding site" evidence="12">
    <location>
        <begin position="253"/>
        <end position="254"/>
    </location>
    <ligand>
        <name>L-histidine</name>
        <dbReference type="ChEBI" id="CHEBI:57595"/>
    </ligand>
</feature>
<evidence type="ECO:0000313" key="14">
    <source>
        <dbReference type="EMBL" id="RZO76129.1"/>
    </source>
</evidence>
<dbReference type="Pfam" id="PF03129">
    <property type="entry name" value="HGTP_anticodon"/>
    <property type="match status" value="1"/>
</dbReference>
<sequence length="413" mass="46445">MQDLLPRKKKIFRFIEDKVRDVLDSYGYREIGIPVLESTDLFCRLVGEATDIVEKEMYTFDDRNGDSLTLRPEGTAGVVRMGQERGLLFNQTQRLWYAGPMFRHERPQKGRYRQFEQIGVECFGMAGPEIDAELLFITYRIWQVLGFADGVKLELNSIGSKACRLEYRNKLVSYLSRYRDALDQDSLRRLDSNPLRILDTKDSATRDLLKDAPVVTDFLDRESRKHFDGLKSLLDQRQVPYNINGSIVRGLDYYNNTVFEWVSNDLGSQGTICGGGRYDGLVEQVGGRATPGVGFAIGLDRLAMLLEDHCETSSECDIYVASLGKIGKEKSLLLAEDLRVGLKNIKVIVDCTEAKLKSQMKKANADGARLAIIIGEEEATKGEVIVKHLETGLQSQVSFNSVTDYLAKALPEG</sequence>
<dbReference type="InterPro" id="IPR036621">
    <property type="entry name" value="Anticodon-bd_dom_sf"/>
</dbReference>
<evidence type="ECO:0000256" key="2">
    <source>
        <dbReference type="ARBA" id="ARBA00008226"/>
    </source>
</evidence>
<dbReference type="Proteomes" id="UP000316199">
    <property type="component" value="Unassembled WGS sequence"/>
</dbReference>
<dbReference type="EC" id="6.1.1.21" evidence="11"/>
<proteinExistence type="inferred from homology"/>
<dbReference type="Gene3D" id="3.30.930.10">
    <property type="entry name" value="Bira Bifunctional Protein, Domain 2"/>
    <property type="match status" value="1"/>
</dbReference>
<comment type="caution">
    <text evidence="14">The sequence shown here is derived from an EMBL/GenBank/DDBJ whole genome shotgun (WGS) entry which is preliminary data.</text>
</comment>
<organism evidence="14 15">
    <name type="scientific">OM182 bacterium</name>
    <dbReference type="NCBI Taxonomy" id="2510334"/>
    <lineage>
        <taxon>Bacteria</taxon>
        <taxon>Pseudomonadati</taxon>
        <taxon>Pseudomonadota</taxon>
        <taxon>Gammaproteobacteria</taxon>
        <taxon>OMG group</taxon>
        <taxon>OM182 clade</taxon>
    </lineage>
</organism>
<dbReference type="InterPro" id="IPR004154">
    <property type="entry name" value="Anticodon-bd"/>
</dbReference>